<gene>
    <name evidence="1" type="ORF">F6X42_22070</name>
</gene>
<keyword evidence="2" id="KW-1185">Reference proteome</keyword>
<dbReference type="SUPFAM" id="SSF82171">
    <property type="entry name" value="DPP6 N-terminal domain-like"/>
    <property type="match status" value="1"/>
</dbReference>
<sequence length="189" mass="20906">MRIAAFIAILCIGYVADSQSAIGMEMVTRCELGSDQSHTLALLRDHPIDGTAVFYLSKDSTAPVRLYAGDEDQSRGDGIQVACIGSKERVFVISGDFTSNYLQGVAIRYNTKSGRWERVDFAERERPAAIYLDPKGLVVLIPNSGRNESPERYIIYRYDAGAGRAKQAYSDHLPHSRVVPIPAPKNRPE</sequence>
<dbReference type="Proteomes" id="UP000736373">
    <property type="component" value="Unassembled WGS sequence"/>
</dbReference>
<organism evidence="1 2">
    <name type="scientific">Paraburkholderia podalyriae</name>
    <dbReference type="NCBI Taxonomy" id="1938811"/>
    <lineage>
        <taxon>Bacteria</taxon>
        <taxon>Pseudomonadati</taxon>
        <taxon>Pseudomonadota</taxon>
        <taxon>Betaproteobacteria</taxon>
        <taxon>Burkholderiales</taxon>
        <taxon>Burkholderiaceae</taxon>
        <taxon>Paraburkholderia</taxon>
    </lineage>
</organism>
<reference evidence="1 2" key="1">
    <citation type="submission" date="2019-09" db="EMBL/GenBank/DDBJ databases">
        <title>Paraburkholderia podalyriae sp. nov., A South African Podalyria-associated rhizobium.</title>
        <authorList>
            <person name="Mavima L."/>
            <person name="Beukes C.W."/>
            <person name="Palmer M."/>
            <person name="De Meyer S.E."/>
            <person name="James E.K."/>
            <person name="Maluk M."/>
            <person name="Avontuur J.R."/>
            <person name="Chan W.Y."/>
            <person name="Venter S.N."/>
            <person name="Steenkamp E.T."/>
        </authorList>
    </citation>
    <scope>NUCLEOTIDE SEQUENCE [LARGE SCALE GENOMIC DNA]</scope>
    <source>
        <strain evidence="1 2">WC7.3b</strain>
    </source>
</reference>
<dbReference type="RefSeq" id="WP_187636181.1">
    <property type="nucleotide sequence ID" value="NZ_VZQQ01000018.1"/>
</dbReference>
<protein>
    <submittedName>
        <fullName evidence="1">Uncharacterized protein</fullName>
    </submittedName>
</protein>
<evidence type="ECO:0000313" key="2">
    <source>
        <dbReference type="Proteomes" id="UP000736373"/>
    </source>
</evidence>
<dbReference type="EMBL" id="VZQQ01000018">
    <property type="protein sequence ID" value="MBC8749172.1"/>
    <property type="molecule type" value="Genomic_DNA"/>
</dbReference>
<accession>A0ABR7PSD2</accession>
<evidence type="ECO:0000313" key="1">
    <source>
        <dbReference type="EMBL" id="MBC8749172.1"/>
    </source>
</evidence>
<name>A0ABR7PSD2_9BURK</name>
<proteinExistence type="predicted"/>
<comment type="caution">
    <text evidence="1">The sequence shown here is derived from an EMBL/GenBank/DDBJ whole genome shotgun (WGS) entry which is preliminary data.</text>
</comment>